<accession>A0A9J6P8Y5</accession>
<dbReference type="RefSeq" id="WP_269331096.1">
    <property type="nucleotide sequence ID" value="NZ_JAMZFT010000001.1"/>
</dbReference>
<dbReference type="EMBL" id="JAMZFT010000001">
    <property type="protein sequence ID" value="MCP1335141.1"/>
    <property type="molecule type" value="Genomic_DNA"/>
</dbReference>
<proteinExistence type="predicted"/>
<dbReference type="Proteomes" id="UP001055804">
    <property type="component" value="Unassembled WGS sequence"/>
</dbReference>
<evidence type="ECO:0000313" key="3">
    <source>
        <dbReference type="Proteomes" id="UP001055804"/>
    </source>
</evidence>
<protein>
    <submittedName>
        <fullName evidence="2">DUF3489 domain-containing protein</fullName>
    </submittedName>
</protein>
<keyword evidence="3" id="KW-1185">Reference proteome</keyword>
<feature type="region of interest" description="Disordered" evidence="1">
    <location>
        <begin position="211"/>
        <end position="230"/>
    </location>
</feature>
<reference evidence="2" key="1">
    <citation type="submission" date="2022-06" db="EMBL/GenBank/DDBJ databases">
        <title>Isolation and Genomics of Futiania mangrovii gen. nov., sp. nov., a Rare and Metabolically-versatile member in the Class Alphaproteobacteria.</title>
        <authorList>
            <person name="Liu L."/>
            <person name="Huang W.-C."/>
            <person name="Pan J."/>
            <person name="Li J."/>
            <person name="Huang Y."/>
            <person name="Du H."/>
            <person name="Liu Y."/>
            <person name="Li M."/>
        </authorList>
    </citation>
    <scope>NUCLEOTIDE SEQUENCE</scope>
    <source>
        <strain evidence="2">FT118</strain>
    </source>
</reference>
<name>A0A9J6P8Y5_9PROT</name>
<dbReference type="AlphaFoldDB" id="A0A9J6P8Y5"/>
<evidence type="ECO:0000313" key="2">
    <source>
        <dbReference type="EMBL" id="MCP1335141.1"/>
    </source>
</evidence>
<feature type="compositionally biased region" description="Basic and acidic residues" evidence="1">
    <location>
        <begin position="215"/>
        <end position="230"/>
    </location>
</feature>
<comment type="caution">
    <text evidence="2">The sequence shown here is derived from an EMBL/GenBank/DDBJ whole genome shotgun (WGS) entry which is preliminary data.</text>
</comment>
<sequence length="334" mass="36108">MPKFNTTQLVAFIREHANAHYDQGWDVVVETYEDGRIAEVLGSATTKKAALAAFAGIVEVFNEQRDAHRNEALLSGAEPTRDEIASGKLETLLGKPTEPTLSEVVQNLTDLEKRVVVAHLEAGIDCNGAETLDAMRADNMTWADVAEIAQRTGLTKNQVKGVISSLSSKGLLDANCEKPNGAVGVDQVLTDWGVVVAFELLAEGIIANQGPTHAPKADTAKADKPARKARTLEDRVIQKPATDLAKVRPMTDGSKRHLLAQAMQRGATLEHLIEVTGWSRSTVTSALRWDMGQVGLGVERKGDKYFLIMPEGLKRLPVREATISRADALVAACK</sequence>
<gene>
    <name evidence="2" type="ORF">NJQ99_01830</name>
</gene>
<evidence type="ECO:0000256" key="1">
    <source>
        <dbReference type="SAM" id="MobiDB-lite"/>
    </source>
</evidence>
<organism evidence="2 3">
    <name type="scientific">Futiania mangrovi</name>
    <dbReference type="NCBI Taxonomy" id="2959716"/>
    <lineage>
        <taxon>Bacteria</taxon>
        <taxon>Pseudomonadati</taxon>
        <taxon>Pseudomonadota</taxon>
        <taxon>Alphaproteobacteria</taxon>
        <taxon>Futianiales</taxon>
        <taxon>Futianiaceae</taxon>
        <taxon>Futiania</taxon>
    </lineage>
</organism>